<keyword evidence="1" id="KW-1133">Transmembrane helix</keyword>
<evidence type="ECO:0000256" key="1">
    <source>
        <dbReference type="SAM" id="Phobius"/>
    </source>
</evidence>
<dbReference type="GO" id="GO:0009401">
    <property type="term" value="P:phosphoenolpyruvate-dependent sugar phosphotransferase system"/>
    <property type="evidence" value="ECO:0007669"/>
    <property type="project" value="TreeGrafter"/>
</dbReference>
<sequence>MKRIAILGSSGGNLYNLGGKEPLKLLGEIETQASSAGIKIAAIQFIGAKASMDNANESTLSRLYTWNSSEENIVFSEEKALKEVNGEAKKVDSIIAKMIEDGKVQGLVLMSSDPEGVNNLSIKAAAKKDIPIVGTGGTSMATIQSMGGKVIATSGTTGTTNRTRAVAAIQSLSRHWGLKYKPVISSSGKSSQNLDENIFQRISFRGIMMAAIPGFIAMSIVLALSKIPGLAKLNDAFDLLIKGLPVVVAAIAANQVSGLDEVGIVAGVVAGMLSIDGGLIGGLIGGILAGILAFYLIQLALRWNFPGTTANIVAGGLSGLISGLIVFFLISPIALSLGNGIRYIIELALNYNSIVAGAIAGLLIWPAIIGGVYHAAILPIVLLEMEKTGASFLGAIDMTGLVMVSAGITLANIIYPKQKSESAIAVPGFLINIAFGTFVEASYPFMFSDRLIFIGAILSAALSGVFVGIFNVKGTAYVPSVTAPALSNNALGFTISMIIALVSSFLITLFANKISRNKRNKEA</sequence>
<feature type="transmembrane region" description="Helical" evidence="1">
    <location>
        <begin position="309"/>
        <end position="334"/>
    </location>
</feature>
<feature type="transmembrane region" description="Helical" evidence="1">
    <location>
        <begin position="354"/>
        <end position="383"/>
    </location>
</feature>
<evidence type="ECO:0000313" key="3">
    <source>
        <dbReference type="Proteomes" id="UP000462760"/>
    </source>
</evidence>
<dbReference type="AlphaFoldDB" id="A0A844FJ33"/>
<proteinExistence type="predicted"/>
<comment type="caution">
    <text evidence="2">The sequence shown here is derived from an EMBL/GenBank/DDBJ whole genome shotgun (WGS) entry which is preliminary data.</text>
</comment>
<feature type="transmembrane region" description="Helical" evidence="1">
    <location>
        <begin position="490"/>
        <end position="511"/>
    </location>
</feature>
<keyword evidence="1" id="KW-0812">Transmembrane</keyword>
<dbReference type="InterPro" id="IPR050558">
    <property type="entry name" value="PTS_Sugar-Specific_Components"/>
</dbReference>
<dbReference type="PANTHER" id="PTHR30175:SF1">
    <property type="entry name" value="PTS SYSTEM ARBUTIN-, CELLOBIOSE-, AND SALICIN-SPECIFIC EIIBC COMPONENT-RELATED"/>
    <property type="match status" value="1"/>
</dbReference>
<feature type="transmembrane region" description="Helical" evidence="1">
    <location>
        <begin position="277"/>
        <end position="297"/>
    </location>
</feature>
<dbReference type="EMBL" id="VULR01000013">
    <property type="protein sequence ID" value="MSS43970.1"/>
    <property type="molecule type" value="Genomic_DNA"/>
</dbReference>
<feature type="transmembrane region" description="Helical" evidence="1">
    <location>
        <begin position="395"/>
        <end position="416"/>
    </location>
</feature>
<dbReference type="GO" id="GO:0090589">
    <property type="term" value="F:protein-phosphocysteine-trehalose phosphotransferase system transporter activity"/>
    <property type="evidence" value="ECO:0007669"/>
    <property type="project" value="TreeGrafter"/>
</dbReference>
<dbReference type="RefSeq" id="WP_154484643.1">
    <property type="nucleotide sequence ID" value="NZ_JAHLOA010000015.1"/>
</dbReference>
<evidence type="ECO:0000313" key="2">
    <source>
        <dbReference type="EMBL" id="MSS43970.1"/>
    </source>
</evidence>
<keyword evidence="2" id="KW-0813">Transport</keyword>
<organism evidence="2 3">
    <name type="scientific">Anaerosalibacter bizertensis</name>
    <dbReference type="NCBI Taxonomy" id="932217"/>
    <lineage>
        <taxon>Bacteria</taxon>
        <taxon>Bacillati</taxon>
        <taxon>Bacillota</taxon>
        <taxon>Tissierellia</taxon>
        <taxon>Tissierellales</taxon>
        <taxon>Sporanaerobacteraceae</taxon>
        <taxon>Anaerosalibacter</taxon>
    </lineage>
</organism>
<feature type="transmembrane region" description="Helical" evidence="1">
    <location>
        <begin position="451"/>
        <end position="470"/>
    </location>
</feature>
<accession>A0A844FJ33</accession>
<dbReference type="Proteomes" id="UP000462760">
    <property type="component" value="Unassembled WGS sequence"/>
</dbReference>
<reference evidence="2 3" key="1">
    <citation type="submission" date="2019-08" db="EMBL/GenBank/DDBJ databases">
        <title>In-depth cultivation of the pig gut microbiome towards novel bacterial diversity and tailored functional studies.</title>
        <authorList>
            <person name="Wylensek D."/>
            <person name="Hitch T.C.A."/>
            <person name="Clavel T."/>
        </authorList>
    </citation>
    <scope>NUCLEOTIDE SEQUENCE [LARGE SCALE GENOMIC DNA]</scope>
    <source>
        <strain evidence="2 3">Med78-601-WT-4W-RMD-3</strain>
    </source>
</reference>
<feature type="transmembrane region" description="Helical" evidence="1">
    <location>
        <begin position="202"/>
        <end position="224"/>
    </location>
</feature>
<dbReference type="GO" id="GO:0005886">
    <property type="term" value="C:plasma membrane"/>
    <property type="evidence" value="ECO:0007669"/>
    <property type="project" value="TreeGrafter"/>
</dbReference>
<dbReference type="GO" id="GO:0015771">
    <property type="term" value="P:trehalose transport"/>
    <property type="evidence" value="ECO:0007669"/>
    <property type="project" value="TreeGrafter"/>
</dbReference>
<protein>
    <submittedName>
        <fullName evidence="2">PTS sugar transporter</fullName>
    </submittedName>
</protein>
<keyword evidence="2" id="KW-0762">Sugar transport</keyword>
<dbReference type="PANTHER" id="PTHR30175">
    <property type="entry name" value="PHOSPHOTRANSFERASE SYSTEM TRANSPORT PROTEIN"/>
    <property type="match status" value="1"/>
</dbReference>
<name>A0A844FJ33_9FIRM</name>
<dbReference type="Gene3D" id="3.40.50.2300">
    <property type="match status" value="1"/>
</dbReference>
<feature type="transmembrane region" description="Helical" evidence="1">
    <location>
        <begin position="422"/>
        <end position="439"/>
    </location>
</feature>
<gene>
    <name evidence="2" type="ORF">FYJ27_09550</name>
</gene>
<dbReference type="OrthoDB" id="6594574at2"/>
<keyword evidence="1" id="KW-0472">Membrane</keyword>